<dbReference type="EMBL" id="BKCJ010001759">
    <property type="protein sequence ID" value="GEU43813.1"/>
    <property type="molecule type" value="Genomic_DNA"/>
</dbReference>
<comment type="caution">
    <text evidence="1">The sequence shown here is derived from an EMBL/GenBank/DDBJ whole genome shotgun (WGS) entry which is preliminary data.</text>
</comment>
<dbReference type="AlphaFoldDB" id="A0A6L2K394"/>
<proteinExistence type="predicted"/>
<name>A0A6L2K394_TANCI</name>
<protein>
    <submittedName>
        <fullName evidence="1">CMP/dCMP deaminase, zinc-binding</fullName>
    </submittedName>
</protein>
<accession>A0A6L2K394</accession>
<evidence type="ECO:0000313" key="1">
    <source>
        <dbReference type="EMBL" id="GEU43813.1"/>
    </source>
</evidence>
<gene>
    <name evidence="1" type="ORF">Tci_015791</name>
</gene>
<reference evidence="1" key="1">
    <citation type="journal article" date="2019" name="Sci. Rep.">
        <title>Draft genome of Tanacetum cinerariifolium, the natural source of mosquito coil.</title>
        <authorList>
            <person name="Yamashiro T."/>
            <person name="Shiraishi A."/>
            <person name="Satake H."/>
            <person name="Nakayama K."/>
        </authorList>
    </citation>
    <scope>NUCLEOTIDE SEQUENCE</scope>
</reference>
<organism evidence="1">
    <name type="scientific">Tanacetum cinerariifolium</name>
    <name type="common">Dalmatian daisy</name>
    <name type="synonym">Chrysanthemum cinerariifolium</name>
    <dbReference type="NCBI Taxonomy" id="118510"/>
    <lineage>
        <taxon>Eukaryota</taxon>
        <taxon>Viridiplantae</taxon>
        <taxon>Streptophyta</taxon>
        <taxon>Embryophyta</taxon>
        <taxon>Tracheophyta</taxon>
        <taxon>Spermatophyta</taxon>
        <taxon>Magnoliopsida</taxon>
        <taxon>eudicotyledons</taxon>
        <taxon>Gunneridae</taxon>
        <taxon>Pentapetalae</taxon>
        <taxon>asterids</taxon>
        <taxon>campanulids</taxon>
        <taxon>Asterales</taxon>
        <taxon>Asteraceae</taxon>
        <taxon>Asteroideae</taxon>
        <taxon>Anthemideae</taxon>
        <taxon>Anthemidinae</taxon>
        <taxon>Tanacetum</taxon>
    </lineage>
</organism>
<sequence length="539" mass="60189">MVNSELNADSNGSLSDVARPYLYTGYDIYLIWEPCAISLRFRSGWASLCIGDSLKVALSGLYANEHFEVLCVQHRRLCSDCEMGIMDPNSSLGKICLGGNVIEILSDKVEGSGDWNSPEYKDTANSGGKKDIKAMVFHKMNTEEIKENMISNDYAVKLCLEHEVKRGNKVVKKDLIVALKGEIYFVKFIINPEEDDVEPRVILGRSFLRLTKAITDFKASIITIYPELDMFLEDSEEDEKNLKDSSDPTTAMNKSLALIAKAFKFNTIPTNNNQRSSLIPCNSQIAQPGMNTSQDIKMQMVDDNVGNQVRHNVVHDDGNGVGQNKYRNGNVVTTPAEGNGNGINGIQSTQEEFEFMTATDAHEDTERVKVNCTLEDTLQQASTYGTQSDNAPIYDSDGSTEGELFGNSRNSQCVLNDMLIEFLSNGYMDRHDNTPKADQHWFLKSYKAVKVSLPCASAIRNHFPNSLTLPTCPFPKSQLAKWTYLIGLSVKDQIIKKAQLKGRFVLIPLQKNHKRCTWNARVAIHVTFPFQSNGCDHFG</sequence>